<name>A0ABM1Z1N2_AEDAL</name>
<dbReference type="EnsemblMetazoa" id="AALFPA23_014120.R20525">
    <property type="protein sequence ID" value="AALFPA23_014120.P20525"/>
    <property type="gene ID" value="AALFPA23_014120"/>
</dbReference>
<evidence type="ECO:0000256" key="2">
    <source>
        <dbReference type="ARBA" id="ARBA00022840"/>
    </source>
</evidence>
<dbReference type="CDD" id="cd08308">
    <property type="entry name" value="Death_Tube"/>
    <property type="match status" value="1"/>
</dbReference>
<dbReference type="InterPro" id="IPR008266">
    <property type="entry name" value="Tyr_kinase_AS"/>
</dbReference>
<accession>A0ABM1Z1N2</accession>
<organism evidence="6 7">
    <name type="scientific">Aedes albopictus</name>
    <name type="common">Asian tiger mosquito</name>
    <name type="synonym">Stegomyia albopicta</name>
    <dbReference type="NCBI Taxonomy" id="7160"/>
    <lineage>
        <taxon>Eukaryota</taxon>
        <taxon>Metazoa</taxon>
        <taxon>Ecdysozoa</taxon>
        <taxon>Arthropoda</taxon>
        <taxon>Hexapoda</taxon>
        <taxon>Insecta</taxon>
        <taxon>Pterygota</taxon>
        <taxon>Neoptera</taxon>
        <taxon>Endopterygota</taxon>
        <taxon>Diptera</taxon>
        <taxon>Nematocera</taxon>
        <taxon>Culicoidea</taxon>
        <taxon>Culicidae</taxon>
        <taxon>Culicinae</taxon>
        <taxon>Aedini</taxon>
        <taxon>Aedes</taxon>
        <taxon>Stegomyia</taxon>
    </lineage>
</organism>
<evidence type="ECO:0000313" key="7">
    <source>
        <dbReference type="Proteomes" id="UP000069940"/>
    </source>
</evidence>
<dbReference type="GeneID" id="109412409"/>
<feature type="compositionally biased region" description="Low complexity" evidence="4">
    <location>
        <begin position="248"/>
        <end position="260"/>
    </location>
</feature>
<dbReference type="InterPro" id="IPR011029">
    <property type="entry name" value="DEATH-like_dom_sf"/>
</dbReference>
<dbReference type="InterPro" id="IPR017441">
    <property type="entry name" value="Protein_kinase_ATP_BS"/>
</dbReference>
<feature type="domain" description="Protein kinase" evidence="5">
    <location>
        <begin position="403"/>
        <end position="673"/>
    </location>
</feature>
<evidence type="ECO:0000256" key="1">
    <source>
        <dbReference type="ARBA" id="ARBA00022741"/>
    </source>
</evidence>
<dbReference type="PROSITE" id="PS50011">
    <property type="entry name" value="PROTEIN_KINASE_DOM"/>
    <property type="match status" value="1"/>
</dbReference>
<protein>
    <recommendedName>
        <fullName evidence="5">Protein kinase domain-containing protein</fullName>
    </recommendedName>
</protein>
<dbReference type="RefSeq" id="XP_062702158.1">
    <property type="nucleotide sequence ID" value="XM_062846174.1"/>
</dbReference>
<dbReference type="SUPFAM" id="SSF56112">
    <property type="entry name" value="Protein kinase-like (PK-like)"/>
    <property type="match status" value="1"/>
</dbReference>
<feature type="region of interest" description="Disordered" evidence="4">
    <location>
        <begin position="224"/>
        <end position="269"/>
    </location>
</feature>
<keyword evidence="7" id="KW-1185">Reference proteome</keyword>
<proteinExistence type="predicted"/>
<feature type="region of interest" description="Disordered" evidence="4">
    <location>
        <begin position="310"/>
        <end position="351"/>
    </location>
</feature>
<dbReference type="Gene3D" id="1.10.533.10">
    <property type="entry name" value="Death Domain, Fas"/>
    <property type="match status" value="1"/>
</dbReference>
<keyword evidence="1 3" id="KW-0547">Nucleotide-binding</keyword>
<feature type="compositionally biased region" description="Polar residues" evidence="4">
    <location>
        <begin position="314"/>
        <end position="330"/>
    </location>
</feature>
<dbReference type="InterPro" id="IPR029397">
    <property type="entry name" value="Tube_Death"/>
</dbReference>
<dbReference type="Proteomes" id="UP000069940">
    <property type="component" value="Unassembled WGS sequence"/>
</dbReference>
<dbReference type="Pfam" id="PF00069">
    <property type="entry name" value="Pkinase"/>
    <property type="match status" value="1"/>
</dbReference>
<dbReference type="InterPro" id="IPR000719">
    <property type="entry name" value="Prot_kinase_dom"/>
</dbReference>
<dbReference type="Gene3D" id="1.10.510.10">
    <property type="entry name" value="Transferase(Phosphotransferase) domain 1"/>
    <property type="match status" value="1"/>
</dbReference>
<dbReference type="InterPro" id="IPR011009">
    <property type="entry name" value="Kinase-like_dom_sf"/>
</dbReference>
<sequence>MTPYTPYTHSTEIRKVFELDELANVLEDDWRTLFYLIPRKIADIDQPAGSYPIRYNGTHESELDEYGKAQNTARARLLLEEWGTSGRKAERPTLGHLYALVDKGGMIRACRHIEKLLKVPESAQPNSGPAAPIDVDSELDRVLEEQLGKISYPNSTALQNGDISITQANNLDYQLPSKREDVVNPPNAVPDSIIEGTLPILSRSDNNEQSVVVPMLSDLLRTDGEVPEASKSNNESTSRQTVEGVTISSTSDSASESINSTPTPTESMSRVLPVVLPTIPEAGELPNLSIFGSAAPEESVEAGLPALSALLPNSEDQPNTDHSSRLSTTVSSEGDTSTSNSSYSSAPRSSNVEPLDIPSNLIVFSSEHPVAAMEPMINFPFALLQTVTANFDSKRFTNRNPMQPDGRILGTGGFGEVFLALNLTTTYPVSAVKRLFPTNYKYKEKFERELEILSNYNHPNIVKLIGFSKDVTLCLVYEYLPDGTLGAALEKSRQGQLHLPVNRRISYLLGVAAALEYLHGPLVQVVHRDVTLANILLHGDVAKLCDFGLVKRIDSMTSTEVSGTGPYISPEAMRGTVTPALDVYSFGVVLAEVVTGEEVLSVAIPEGTGDLIERVTERGADLESMVDRKVTSGELSRWLTIGKDLLKLSNWCLRDRFKRPSASAVRSSIQDML</sequence>
<dbReference type="PROSITE" id="PS00107">
    <property type="entry name" value="PROTEIN_KINASE_ATP"/>
    <property type="match status" value="1"/>
</dbReference>
<dbReference type="PANTHER" id="PTHR27001">
    <property type="entry name" value="OS01G0253100 PROTEIN"/>
    <property type="match status" value="1"/>
</dbReference>
<evidence type="ECO:0000313" key="6">
    <source>
        <dbReference type="EnsemblMetazoa" id="AALFPA23_014120.P20525"/>
    </source>
</evidence>
<reference evidence="7" key="1">
    <citation type="journal article" date="2015" name="Proc. Natl. Acad. Sci. U.S.A.">
        <title>Genome sequence of the Asian Tiger mosquito, Aedes albopictus, reveals insights into its biology, genetics, and evolution.</title>
        <authorList>
            <person name="Chen X.G."/>
            <person name="Jiang X."/>
            <person name="Gu J."/>
            <person name="Xu M."/>
            <person name="Wu Y."/>
            <person name="Deng Y."/>
            <person name="Zhang C."/>
            <person name="Bonizzoni M."/>
            <person name="Dermauw W."/>
            <person name="Vontas J."/>
            <person name="Armbruster P."/>
            <person name="Huang X."/>
            <person name="Yang Y."/>
            <person name="Zhang H."/>
            <person name="He W."/>
            <person name="Peng H."/>
            <person name="Liu Y."/>
            <person name="Wu K."/>
            <person name="Chen J."/>
            <person name="Lirakis M."/>
            <person name="Topalis P."/>
            <person name="Van Leeuwen T."/>
            <person name="Hall A.B."/>
            <person name="Jiang X."/>
            <person name="Thorpe C."/>
            <person name="Mueller R.L."/>
            <person name="Sun C."/>
            <person name="Waterhouse R.M."/>
            <person name="Yan G."/>
            <person name="Tu Z.J."/>
            <person name="Fang X."/>
            <person name="James A.A."/>
        </authorList>
    </citation>
    <scope>NUCLEOTIDE SEQUENCE [LARGE SCALE GENOMIC DNA]</scope>
    <source>
        <strain evidence="7">Foshan</strain>
    </source>
</reference>
<feature type="compositionally biased region" description="Polar residues" evidence="4">
    <location>
        <begin position="230"/>
        <end position="247"/>
    </location>
</feature>
<dbReference type="Pfam" id="PF14786">
    <property type="entry name" value="Death_2"/>
    <property type="match status" value="1"/>
</dbReference>
<evidence type="ECO:0000259" key="5">
    <source>
        <dbReference type="PROSITE" id="PS50011"/>
    </source>
</evidence>
<dbReference type="SUPFAM" id="SSF47986">
    <property type="entry name" value="DEATH domain"/>
    <property type="match status" value="1"/>
</dbReference>
<reference evidence="6" key="2">
    <citation type="submission" date="2025-05" db="UniProtKB">
        <authorList>
            <consortium name="EnsemblMetazoa"/>
        </authorList>
    </citation>
    <scope>IDENTIFICATION</scope>
    <source>
        <strain evidence="6">Foshan</strain>
    </source>
</reference>
<dbReference type="PROSITE" id="PS00109">
    <property type="entry name" value="PROTEIN_KINASE_TYR"/>
    <property type="match status" value="1"/>
</dbReference>
<feature type="binding site" evidence="3">
    <location>
        <position position="433"/>
    </location>
    <ligand>
        <name>ATP</name>
        <dbReference type="ChEBI" id="CHEBI:30616"/>
    </ligand>
</feature>
<dbReference type="Gene3D" id="3.30.200.20">
    <property type="entry name" value="Phosphorylase Kinase, domain 1"/>
    <property type="match status" value="1"/>
</dbReference>
<feature type="compositionally biased region" description="Low complexity" evidence="4">
    <location>
        <begin position="331"/>
        <end position="350"/>
    </location>
</feature>
<dbReference type="PANTHER" id="PTHR27001:SF931">
    <property type="entry name" value="OS11G0664100 PROTEIN"/>
    <property type="match status" value="1"/>
</dbReference>
<evidence type="ECO:0000256" key="4">
    <source>
        <dbReference type="SAM" id="MobiDB-lite"/>
    </source>
</evidence>
<evidence type="ECO:0000256" key="3">
    <source>
        <dbReference type="PROSITE-ProRule" id="PRU10141"/>
    </source>
</evidence>
<keyword evidence="2 3" id="KW-0067">ATP-binding</keyword>